<dbReference type="SUPFAM" id="SSF141130">
    <property type="entry name" value="Acetamidase/Formamidase-like"/>
    <property type="match status" value="1"/>
</dbReference>
<accession>A0A9D5JVC0</accession>
<evidence type="ECO:0000313" key="2">
    <source>
        <dbReference type="Proteomes" id="UP000649604"/>
    </source>
</evidence>
<dbReference type="PANTHER" id="PTHR31891:SF1">
    <property type="entry name" value="FORMAMIDASE C869.04-RELATED"/>
    <property type="match status" value="1"/>
</dbReference>
<dbReference type="Gene3D" id="2.40.10.120">
    <property type="match status" value="1"/>
</dbReference>
<dbReference type="Gene3D" id="3.10.28.20">
    <property type="entry name" value="Acetamidase/Formamidase-like domains"/>
    <property type="match status" value="1"/>
</dbReference>
<proteinExistence type="predicted"/>
<dbReference type="Proteomes" id="UP000649604">
    <property type="component" value="Unassembled WGS sequence"/>
</dbReference>
<dbReference type="PANTHER" id="PTHR31891">
    <property type="entry name" value="FORMAMIDASE C869.04-RELATED"/>
    <property type="match status" value="1"/>
</dbReference>
<evidence type="ECO:0000313" key="1">
    <source>
        <dbReference type="EMBL" id="MBD3324953.1"/>
    </source>
</evidence>
<protein>
    <submittedName>
        <fullName evidence="1">Acetamidase</fullName>
    </submittedName>
</protein>
<organism evidence="1 2">
    <name type="scientific">candidate division KSB3 bacterium</name>
    <dbReference type="NCBI Taxonomy" id="2044937"/>
    <lineage>
        <taxon>Bacteria</taxon>
        <taxon>candidate division KSB3</taxon>
    </lineage>
</organism>
<sequence length="299" mass="32903">MKIANRDVLYNEISRFNPVTLEIAPGETFQVQTELNTGGWLQHAEDVWSPEKQTASNPASGCIAVQGAQPGHMLAVEILDIDLANVGYTASSPSDSLYSPWLRKNEWGVISKTVRIENGFVQWSDNINIPVHPMVGVVATAPAKGVPRNVENGPYGGNMDIQEVTIGNTVYLPVFVERALLHVGDVHAAMGDGEICGAGGIETRGTVTLRVTLHDQPPEMRWPRIETPEEIITVGCARPAEDAFRIALQEMILWMVHGYGFSEPEAFLLLGQILHARCTQFVDPLYTYICKVPKIYLNP</sequence>
<reference evidence="1" key="1">
    <citation type="submission" date="2019-11" db="EMBL/GenBank/DDBJ databases">
        <title>Microbial mats filling the niche in hypersaline microbial mats.</title>
        <authorList>
            <person name="Wong H.L."/>
            <person name="Macleod F.I."/>
            <person name="White R.A. III"/>
            <person name="Burns B.P."/>
        </authorList>
    </citation>
    <scope>NUCLEOTIDE SEQUENCE</scope>
    <source>
        <strain evidence="1">Rbin_158</strain>
    </source>
</reference>
<dbReference type="AlphaFoldDB" id="A0A9D5JVC0"/>
<comment type="caution">
    <text evidence="1">The sequence shown here is derived from an EMBL/GenBank/DDBJ whole genome shotgun (WGS) entry which is preliminary data.</text>
</comment>
<dbReference type="Gene3D" id="2.60.120.580">
    <property type="entry name" value="Acetamidase/Formamidase-like domains"/>
    <property type="match status" value="1"/>
</dbReference>
<dbReference type="GO" id="GO:0016811">
    <property type="term" value="F:hydrolase activity, acting on carbon-nitrogen (but not peptide) bonds, in linear amides"/>
    <property type="evidence" value="ECO:0007669"/>
    <property type="project" value="InterPro"/>
</dbReference>
<dbReference type="EMBL" id="WJJP01000324">
    <property type="protein sequence ID" value="MBD3324953.1"/>
    <property type="molecule type" value="Genomic_DNA"/>
</dbReference>
<dbReference type="InterPro" id="IPR004304">
    <property type="entry name" value="FmdA_AmdA"/>
</dbReference>
<name>A0A9D5JVC0_9BACT</name>
<gene>
    <name evidence="1" type="ORF">GF339_10235</name>
</gene>
<dbReference type="Pfam" id="PF03069">
    <property type="entry name" value="FmdA_AmdA"/>
    <property type="match status" value="2"/>
</dbReference>